<evidence type="ECO:0000256" key="6">
    <source>
        <dbReference type="SAM" id="Phobius"/>
    </source>
</evidence>
<keyword evidence="5" id="KW-0503">Monooxygenase</keyword>
<dbReference type="Pfam" id="PF00067">
    <property type="entry name" value="p450"/>
    <property type="match status" value="1"/>
</dbReference>
<comment type="similarity">
    <text evidence="1 5">Belongs to the cytochrome P450 family.</text>
</comment>
<dbReference type="GO" id="GO:0004497">
    <property type="term" value="F:monooxygenase activity"/>
    <property type="evidence" value="ECO:0007669"/>
    <property type="project" value="UniProtKB-KW"/>
</dbReference>
<dbReference type="Proteomes" id="UP000289340">
    <property type="component" value="Chromosome 4"/>
</dbReference>
<sequence>MASIQWPYEQLKTAFSVSTFHQYLFLFLLVIVVLKLTRRPKIKPSFNLPPSPRKLPIIGNLHQLSKLPYHSLRTLSQKHGSLMLLQLGQTRALVVSSPDAVREIMKTHDITFSNRPKTTAAKTLLYGCNDIGFASYGESWKHKRKICVLELLSPKRVQSLSLIREEEVAELINKIREASLSDASSSVNLSELLIETTNNIICKCALGKKYSTEDCHSRIKELAKRAMIQLGVVTVGDRFPFLGWVDFLTGQIQEFKATFGALDALFDQVIAEHKKMQRVSDLCSTEKDFVDILIMPDSELTKDGIKSILLDMFVAGSETTASALEWAMAELMKNPMKLKKAQDEVRKFVGNKSKVEENDINQMDYMKCVIKETLRLHPPAPLLAPRETASSVKLGGYDIPAKTLVYVNAWAIQRDPEFWERPEEFIPERHDNSRVHFNGQDLQFITFGFGRRACPGMTFGLASVEYILANLLYWFNWKLPATHTSGQDIDMSETYGLVTYKKEALHLKPIPFFL</sequence>
<dbReference type="AlphaFoldDB" id="A0A445KYM5"/>
<keyword evidence="3 4" id="KW-0408">Iron</keyword>
<comment type="caution">
    <text evidence="7">The sequence shown here is derived from an EMBL/GenBank/DDBJ whole genome shotgun (WGS) entry which is preliminary data.</text>
</comment>
<evidence type="ECO:0000256" key="2">
    <source>
        <dbReference type="ARBA" id="ARBA00022723"/>
    </source>
</evidence>
<keyword evidence="8" id="KW-1185">Reference proteome</keyword>
<reference evidence="7 8" key="1">
    <citation type="submission" date="2018-09" db="EMBL/GenBank/DDBJ databases">
        <title>A high-quality reference genome of wild soybean provides a powerful tool to mine soybean genomes.</title>
        <authorList>
            <person name="Xie M."/>
            <person name="Chung C.Y.L."/>
            <person name="Li M.-W."/>
            <person name="Wong F.-L."/>
            <person name="Chan T.-F."/>
            <person name="Lam H.-M."/>
        </authorList>
    </citation>
    <scope>NUCLEOTIDE SEQUENCE [LARGE SCALE GENOMIC DNA]</scope>
    <source>
        <strain evidence="8">cv. W05</strain>
        <tissue evidence="7">Hypocotyl of etiolated seedlings</tissue>
    </source>
</reference>
<dbReference type="CDD" id="cd11072">
    <property type="entry name" value="CYP71-like"/>
    <property type="match status" value="1"/>
</dbReference>
<dbReference type="SUPFAM" id="SSF48264">
    <property type="entry name" value="Cytochrome P450"/>
    <property type="match status" value="1"/>
</dbReference>
<dbReference type="PANTHER" id="PTHR47955:SF15">
    <property type="entry name" value="CYTOCHROME P450 71A2-LIKE"/>
    <property type="match status" value="1"/>
</dbReference>
<dbReference type="GO" id="GO:0016705">
    <property type="term" value="F:oxidoreductase activity, acting on paired donors, with incorporation or reduction of molecular oxygen"/>
    <property type="evidence" value="ECO:0007669"/>
    <property type="project" value="InterPro"/>
</dbReference>
<dbReference type="PANTHER" id="PTHR47955">
    <property type="entry name" value="CYTOCHROME P450 FAMILY 71 PROTEIN"/>
    <property type="match status" value="1"/>
</dbReference>
<dbReference type="FunFam" id="1.10.630.10:FF:000011">
    <property type="entry name" value="Cytochrome P450 83B1"/>
    <property type="match status" value="1"/>
</dbReference>
<keyword evidence="5" id="KW-0560">Oxidoreductase</keyword>
<organism evidence="7 8">
    <name type="scientific">Glycine soja</name>
    <name type="common">Wild soybean</name>
    <dbReference type="NCBI Taxonomy" id="3848"/>
    <lineage>
        <taxon>Eukaryota</taxon>
        <taxon>Viridiplantae</taxon>
        <taxon>Streptophyta</taxon>
        <taxon>Embryophyta</taxon>
        <taxon>Tracheophyta</taxon>
        <taxon>Spermatophyta</taxon>
        <taxon>Magnoliopsida</taxon>
        <taxon>eudicotyledons</taxon>
        <taxon>Gunneridae</taxon>
        <taxon>Pentapetalae</taxon>
        <taxon>rosids</taxon>
        <taxon>fabids</taxon>
        <taxon>Fabales</taxon>
        <taxon>Fabaceae</taxon>
        <taxon>Papilionoideae</taxon>
        <taxon>50 kb inversion clade</taxon>
        <taxon>NPAAA clade</taxon>
        <taxon>indigoferoid/millettioid clade</taxon>
        <taxon>Phaseoleae</taxon>
        <taxon>Glycine</taxon>
        <taxon>Glycine subgen. Soja</taxon>
    </lineage>
</organism>
<dbReference type="InterPro" id="IPR001128">
    <property type="entry name" value="Cyt_P450"/>
</dbReference>
<dbReference type="InterPro" id="IPR036396">
    <property type="entry name" value="Cyt_P450_sf"/>
</dbReference>
<dbReference type="EMBL" id="QZWG01000004">
    <property type="protein sequence ID" value="RZC16057.1"/>
    <property type="molecule type" value="Genomic_DNA"/>
</dbReference>
<feature type="transmembrane region" description="Helical" evidence="6">
    <location>
        <begin position="20"/>
        <end position="37"/>
    </location>
</feature>
<evidence type="ECO:0000256" key="4">
    <source>
        <dbReference type="PIRSR" id="PIRSR602401-1"/>
    </source>
</evidence>
<comment type="cofactor">
    <cofactor evidence="4">
        <name>heme</name>
        <dbReference type="ChEBI" id="CHEBI:30413"/>
    </cofactor>
</comment>
<evidence type="ECO:0000313" key="8">
    <source>
        <dbReference type="Proteomes" id="UP000289340"/>
    </source>
</evidence>
<proteinExistence type="inferred from homology"/>
<evidence type="ECO:0000313" key="7">
    <source>
        <dbReference type="EMBL" id="RZC16057.1"/>
    </source>
</evidence>
<accession>A0A445KYM5</accession>
<dbReference type="InterPro" id="IPR017972">
    <property type="entry name" value="Cyt_P450_CS"/>
</dbReference>
<dbReference type="PRINTS" id="PR00385">
    <property type="entry name" value="P450"/>
</dbReference>
<evidence type="ECO:0000256" key="5">
    <source>
        <dbReference type="RuleBase" id="RU000461"/>
    </source>
</evidence>
<protein>
    <submittedName>
        <fullName evidence="7">Cytochrome P450 71A1</fullName>
    </submittedName>
</protein>
<keyword evidence="4 5" id="KW-0349">Heme</keyword>
<dbReference type="PROSITE" id="PS00086">
    <property type="entry name" value="CYTOCHROME_P450"/>
    <property type="match status" value="1"/>
</dbReference>
<dbReference type="Gene3D" id="1.10.630.10">
    <property type="entry name" value="Cytochrome P450"/>
    <property type="match status" value="1"/>
</dbReference>
<evidence type="ECO:0000256" key="1">
    <source>
        <dbReference type="ARBA" id="ARBA00010617"/>
    </source>
</evidence>
<dbReference type="PRINTS" id="PR00463">
    <property type="entry name" value="EP450I"/>
</dbReference>
<dbReference type="SMR" id="A0A445KYM5"/>
<dbReference type="InterPro" id="IPR002401">
    <property type="entry name" value="Cyt_P450_E_grp-I"/>
</dbReference>
<keyword evidence="2 4" id="KW-0479">Metal-binding</keyword>
<keyword evidence="6" id="KW-0472">Membrane</keyword>
<name>A0A445KYM5_GLYSO</name>
<keyword evidence="6" id="KW-0812">Transmembrane</keyword>
<keyword evidence="6" id="KW-1133">Transmembrane helix</keyword>
<feature type="binding site" description="axial binding residue" evidence="4">
    <location>
        <position position="454"/>
    </location>
    <ligand>
        <name>heme</name>
        <dbReference type="ChEBI" id="CHEBI:30413"/>
    </ligand>
    <ligandPart>
        <name>Fe</name>
        <dbReference type="ChEBI" id="CHEBI:18248"/>
    </ligandPart>
</feature>
<gene>
    <name evidence="7" type="ORF">D0Y65_009376</name>
</gene>
<dbReference type="GO" id="GO:0020037">
    <property type="term" value="F:heme binding"/>
    <property type="evidence" value="ECO:0007669"/>
    <property type="project" value="InterPro"/>
</dbReference>
<dbReference type="GO" id="GO:0005506">
    <property type="term" value="F:iron ion binding"/>
    <property type="evidence" value="ECO:0007669"/>
    <property type="project" value="InterPro"/>
</dbReference>
<evidence type="ECO:0000256" key="3">
    <source>
        <dbReference type="ARBA" id="ARBA00023004"/>
    </source>
</evidence>
<dbReference type="Gramene" id="XM_028372743.1">
    <property type="protein sequence ID" value="XP_028228544.1"/>
    <property type="gene ID" value="LOC114409325"/>
</dbReference>